<comment type="caution">
    <text evidence="4">The sequence shown here is derived from an EMBL/GenBank/DDBJ whole genome shotgun (WGS) entry which is preliminary data.</text>
</comment>
<sequence length="914" mass="96390">MADRTQLRIADRDDIAEDDPFAELTRIMGFDPRVPVKPQDEARSQPAAEDDFAIDLEKELMGEFGEEPQPAPAPEAAYPQAEESVAEPYAGEERAAQPAEDFFFDESAFDQSADAAPPASAGAAPEEHPDFADFEKMLASDLPDAPQSDEQELGEIEASFASEFEEDAPRETASAEEFPAFDDSDFVFDEPEAAIPAPQEPVASEPHEEGDDFERALAAAVFDEQPTQAGHAEEQDYGAEQAYSQDSYEYSEPEPAPEAPAASLEDELNALLNRMSARPEPAYEPDFQLEKPLDVHVEPAAAPVYEASVQPQESVSNPDDFDLDIDLAAFDAASHADDAREQYADETSADPVEALKPFIPTAAAVAAAAAQAHNWSRGTPFIRPQPDPVQPQASFAQPVQQTGATAYHYEAEPAAGSYEVEQDYRTTDQVGAETPAAYSELSEVAAAPARPPVAEIPELETIEIPEKAVALADDLDIPDVPFEEDKTEAPAYDDLDAEFSSLLNEMNVGEPTPAPEPAQQAASFQVPRQQPEQAAAGGSAQVTADAYDQAFDDFEFDAAASQSYAPQAAADDGFDYDPDAGETMSEAGETEEQRPRNRMLLAAAVVGAVALIGGIGAFALSFGGGGSGDAPVLVKADDAPIKVKPENPGGTVIPNQDNKVYDMVAKGGRPAAPTQEKLVSDAEQPIDVTSTAPEARVVGGLPVDEAAQPAGKSEDRVAPALVENDAAADEVPAVAPRKVRTMVVRPDGTLVPREDPAPAQQIAATEPTDPAPQAVSAPGAEQTGAVTPAAPQQSANTPSAAPVAPQRPAEQPVDIVGEVKPGQVAALDPNAAAAGTWAMQIASQPSVEAAQSTYQDLARRYASVLEGRSVNIVKAEVAGKGTFYRVRVAADSRAEAISLCEKYKAAGGACFVSK</sequence>
<feature type="region of interest" description="Disordered" evidence="1">
    <location>
        <begin position="562"/>
        <end position="594"/>
    </location>
</feature>
<feature type="compositionally biased region" description="Basic and acidic residues" evidence="1">
    <location>
        <begin position="125"/>
        <end position="138"/>
    </location>
</feature>
<dbReference type="PROSITE" id="PS51724">
    <property type="entry name" value="SPOR"/>
    <property type="match status" value="1"/>
</dbReference>
<gene>
    <name evidence="4" type="ORF">ABID37_000556</name>
</gene>
<evidence type="ECO:0000313" key="5">
    <source>
        <dbReference type="Proteomes" id="UP001549076"/>
    </source>
</evidence>
<reference evidence="4 5" key="1">
    <citation type="submission" date="2024-06" db="EMBL/GenBank/DDBJ databases">
        <title>Genomic Encyclopedia of Type Strains, Phase IV (KMG-IV): sequencing the most valuable type-strain genomes for metagenomic binning, comparative biology and taxonomic classification.</title>
        <authorList>
            <person name="Goeker M."/>
        </authorList>
    </citation>
    <scope>NUCLEOTIDE SEQUENCE [LARGE SCALE GENOMIC DNA]</scope>
    <source>
        <strain evidence="4 5">DSM 27865</strain>
    </source>
</reference>
<dbReference type="InterPro" id="IPR036680">
    <property type="entry name" value="SPOR-like_sf"/>
</dbReference>
<protein>
    <recommendedName>
        <fullName evidence="3">SPOR domain-containing protein</fullName>
    </recommendedName>
</protein>
<feature type="compositionally biased region" description="Low complexity" evidence="1">
    <location>
        <begin position="193"/>
        <end position="203"/>
    </location>
</feature>
<evidence type="ECO:0000259" key="3">
    <source>
        <dbReference type="PROSITE" id="PS51724"/>
    </source>
</evidence>
<feature type="region of interest" description="Disordered" evidence="1">
    <location>
        <begin position="377"/>
        <end position="397"/>
    </location>
</feature>
<feature type="region of interest" description="Disordered" evidence="1">
    <location>
        <begin position="506"/>
        <end position="542"/>
    </location>
</feature>
<feature type="domain" description="SPOR" evidence="3">
    <location>
        <begin position="831"/>
        <end position="914"/>
    </location>
</feature>
<feature type="compositionally biased region" description="Acidic residues" evidence="1">
    <location>
        <begin position="179"/>
        <end position="192"/>
    </location>
</feature>
<dbReference type="RefSeq" id="WP_354192522.1">
    <property type="nucleotide sequence ID" value="NZ_JBEPML010000002.1"/>
</dbReference>
<evidence type="ECO:0000256" key="2">
    <source>
        <dbReference type="SAM" id="Phobius"/>
    </source>
</evidence>
<evidence type="ECO:0000256" key="1">
    <source>
        <dbReference type="SAM" id="MobiDB-lite"/>
    </source>
</evidence>
<accession>A0ABV2MU96</accession>
<name>A0ABV2MU96_9HYPH</name>
<feature type="region of interest" description="Disordered" evidence="1">
    <location>
        <begin position="745"/>
        <end position="809"/>
    </location>
</feature>
<feature type="compositionally biased region" description="Low complexity" evidence="1">
    <location>
        <begin position="74"/>
        <end position="83"/>
    </location>
</feature>
<feature type="region of interest" description="Disordered" evidence="1">
    <location>
        <begin position="60"/>
        <end position="265"/>
    </location>
</feature>
<dbReference type="InterPro" id="IPR007730">
    <property type="entry name" value="SPOR-like_dom"/>
</dbReference>
<dbReference type="Proteomes" id="UP001549076">
    <property type="component" value="Unassembled WGS sequence"/>
</dbReference>
<keyword evidence="2" id="KW-1133">Transmembrane helix</keyword>
<dbReference type="Pfam" id="PF05036">
    <property type="entry name" value="SPOR"/>
    <property type="match status" value="1"/>
</dbReference>
<proteinExistence type="predicted"/>
<keyword evidence="2" id="KW-0812">Transmembrane</keyword>
<feature type="compositionally biased region" description="Low complexity" evidence="1">
    <location>
        <begin position="109"/>
        <end position="124"/>
    </location>
</feature>
<keyword evidence="2" id="KW-0472">Membrane</keyword>
<dbReference type="Gene3D" id="3.30.70.1070">
    <property type="entry name" value="Sporulation related repeat"/>
    <property type="match status" value="1"/>
</dbReference>
<feature type="transmembrane region" description="Helical" evidence="2">
    <location>
        <begin position="600"/>
        <end position="622"/>
    </location>
</feature>
<evidence type="ECO:0000313" key="4">
    <source>
        <dbReference type="EMBL" id="MET3790365.1"/>
    </source>
</evidence>
<dbReference type="EMBL" id="JBEPML010000002">
    <property type="protein sequence ID" value="MET3790365.1"/>
    <property type="molecule type" value="Genomic_DNA"/>
</dbReference>
<feature type="compositionally biased region" description="Polar residues" evidence="1">
    <location>
        <begin position="790"/>
        <end position="799"/>
    </location>
</feature>
<organism evidence="4 5">
    <name type="scientific">Aquamicrobium terrae</name>
    <dbReference type="NCBI Taxonomy" id="1324945"/>
    <lineage>
        <taxon>Bacteria</taxon>
        <taxon>Pseudomonadati</taxon>
        <taxon>Pseudomonadota</taxon>
        <taxon>Alphaproteobacteria</taxon>
        <taxon>Hyphomicrobiales</taxon>
        <taxon>Phyllobacteriaceae</taxon>
        <taxon>Aquamicrobium</taxon>
    </lineage>
</organism>
<keyword evidence="5" id="KW-1185">Reference proteome</keyword>